<name>A0A0G1YHQ2_9BACT</name>
<dbReference type="SUPFAM" id="SSF55469">
    <property type="entry name" value="FMN-dependent nitroreductase-like"/>
    <property type="match status" value="2"/>
</dbReference>
<reference evidence="1 2" key="1">
    <citation type="journal article" date="2015" name="Nature">
        <title>rRNA introns, odd ribosomes, and small enigmatic genomes across a large radiation of phyla.</title>
        <authorList>
            <person name="Brown C.T."/>
            <person name="Hug L.A."/>
            <person name="Thomas B.C."/>
            <person name="Sharon I."/>
            <person name="Castelle C.J."/>
            <person name="Singh A."/>
            <person name="Wilkins M.J."/>
            <person name="Williams K.H."/>
            <person name="Banfield J.F."/>
        </authorList>
    </citation>
    <scope>NUCLEOTIDE SEQUENCE [LARGE SCALE GENOMIC DNA]</scope>
</reference>
<sequence length="374" mass="40910">MNFRPDPVLFTPQEFRAQSPEEELRHLCALAHLAPNTHNTQPWQFIVHPEELALDICLNRERVLPASDVIGRQAVISLGAALEHLFIGASHYGWQAAFIPEPVSKEAVGPIAASQSETSRFTRIGRVKFTPGAAGSPEESGLADSLLRRKVIRAEYDPARALPIEFVPALTAELAKRPLTLHIVTDPVRRLMIAEFQAQADNFVINSKRFSRELGEWLRPNDDAGPLGMRGIEFGLQDQEALRLHRGLTGDAPLLPEDGLRFSLGGKIGLEKSPLIGLITTPGDTIADWITAGRALDRALLIATRFGLASSVHAGIVEVSLINRMFAVALGTTERIMGLFRVGYVKNAPDAERPFSHRLEISQVTLSATGKPTP</sequence>
<dbReference type="Proteomes" id="UP000033870">
    <property type="component" value="Unassembled WGS sequence"/>
</dbReference>
<dbReference type="Gene3D" id="3.40.109.10">
    <property type="entry name" value="NADH Oxidase"/>
    <property type="match status" value="1"/>
</dbReference>
<gene>
    <name evidence="1" type="ORF">UY92_C0002G0075</name>
</gene>
<dbReference type="AlphaFoldDB" id="A0A0G1YHQ2"/>
<dbReference type="GO" id="GO:0016491">
    <property type="term" value="F:oxidoreductase activity"/>
    <property type="evidence" value="ECO:0007669"/>
    <property type="project" value="InterPro"/>
</dbReference>
<dbReference type="STRING" id="1619044.UY92_C0002G0075"/>
<accession>A0A0G1YHQ2</accession>
<dbReference type="Gene3D" id="3.40.109.30">
    <property type="entry name" value="putative nitroreductase (tm1586), domain 2"/>
    <property type="match status" value="1"/>
</dbReference>
<dbReference type="EMBL" id="LCRX01000002">
    <property type="protein sequence ID" value="KKW42958.1"/>
    <property type="molecule type" value="Genomic_DNA"/>
</dbReference>
<comment type="caution">
    <text evidence="1">The sequence shown here is derived from an EMBL/GenBank/DDBJ whole genome shotgun (WGS) entry which is preliminary data.</text>
</comment>
<evidence type="ECO:0000313" key="2">
    <source>
        <dbReference type="Proteomes" id="UP000033870"/>
    </source>
</evidence>
<protein>
    <recommendedName>
        <fullName evidence="3">Nitroreductase</fullName>
    </recommendedName>
</protein>
<proteinExistence type="predicted"/>
<dbReference type="InterPro" id="IPR000415">
    <property type="entry name" value="Nitroreductase-like"/>
</dbReference>
<evidence type="ECO:0000313" key="1">
    <source>
        <dbReference type="EMBL" id="KKW42958.1"/>
    </source>
</evidence>
<organism evidence="1 2">
    <name type="scientific">Candidatus Magasanikbacteria bacterium GW2011_GWA2_56_11</name>
    <dbReference type="NCBI Taxonomy" id="1619044"/>
    <lineage>
        <taxon>Bacteria</taxon>
        <taxon>Candidatus Magasanikiibacteriota</taxon>
    </lineage>
</organism>
<evidence type="ECO:0008006" key="3">
    <source>
        <dbReference type="Google" id="ProtNLM"/>
    </source>
</evidence>